<reference evidence="1" key="1">
    <citation type="journal article" date="2014" name="Front. Microbiol.">
        <title>High frequency of phylogenetically diverse reductive dehalogenase-homologous genes in deep subseafloor sedimentary metagenomes.</title>
        <authorList>
            <person name="Kawai M."/>
            <person name="Futagami T."/>
            <person name="Toyoda A."/>
            <person name="Takaki Y."/>
            <person name="Nishi S."/>
            <person name="Hori S."/>
            <person name="Arai W."/>
            <person name="Tsubouchi T."/>
            <person name="Morono Y."/>
            <person name="Uchiyama I."/>
            <person name="Ito T."/>
            <person name="Fujiyama A."/>
            <person name="Inagaki F."/>
            <person name="Takami H."/>
        </authorList>
    </citation>
    <scope>NUCLEOTIDE SEQUENCE</scope>
    <source>
        <strain evidence="1">Expedition CK06-06</strain>
    </source>
</reference>
<evidence type="ECO:0000313" key="1">
    <source>
        <dbReference type="EMBL" id="GAG00271.1"/>
    </source>
</evidence>
<name>X0VI78_9ZZZZ</name>
<evidence type="ECO:0008006" key="2">
    <source>
        <dbReference type="Google" id="ProtNLM"/>
    </source>
</evidence>
<dbReference type="EMBL" id="BARS01026345">
    <property type="protein sequence ID" value="GAG00271.1"/>
    <property type="molecule type" value="Genomic_DNA"/>
</dbReference>
<gene>
    <name evidence="1" type="ORF">S01H1_41529</name>
</gene>
<accession>X0VI78</accession>
<protein>
    <recommendedName>
        <fullName evidence="2">Helix-turn-helix type 11 domain-containing protein</fullName>
    </recommendedName>
</protein>
<comment type="caution">
    <text evidence="1">The sequence shown here is derived from an EMBL/GenBank/DDBJ whole genome shotgun (WGS) entry which is preliminary data.</text>
</comment>
<organism evidence="1">
    <name type="scientific">marine sediment metagenome</name>
    <dbReference type="NCBI Taxonomy" id="412755"/>
    <lineage>
        <taxon>unclassified sequences</taxon>
        <taxon>metagenomes</taxon>
        <taxon>ecological metagenomes</taxon>
    </lineage>
</organism>
<dbReference type="AlphaFoldDB" id="X0VI78"/>
<sequence length="88" mass="10123">MTAAITMDEWLAEFEKVSEFQGDEGATVRELSEQMGHESKWVRDHLREAIDKGRVAVGRRKYLRIDGTLTMVPVYRINPETSQIKAEI</sequence>
<proteinExistence type="predicted"/>